<dbReference type="AlphaFoldDB" id="A0A0A9BMQ2"/>
<organism evidence="1">
    <name type="scientific">Arundo donax</name>
    <name type="common">Giant reed</name>
    <name type="synonym">Donax arundinaceus</name>
    <dbReference type="NCBI Taxonomy" id="35708"/>
    <lineage>
        <taxon>Eukaryota</taxon>
        <taxon>Viridiplantae</taxon>
        <taxon>Streptophyta</taxon>
        <taxon>Embryophyta</taxon>
        <taxon>Tracheophyta</taxon>
        <taxon>Spermatophyta</taxon>
        <taxon>Magnoliopsida</taxon>
        <taxon>Liliopsida</taxon>
        <taxon>Poales</taxon>
        <taxon>Poaceae</taxon>
        <taxon>PACMAD clade</taxon>
        <taxon>Arundinoideae</taxon>
        <taxon>Arundineae</taxon>
        <taxon>Arundo</taxon>
    </lineage>
</organism>
<protein>
    <submittedName>
        <fullName evidence="1">Uncharacterized protein</fullName>
    </submittedName>
</protein>
<evidence type="ECO:0000313" key="1">
    <source>
        <dbReference type="EMBL" id="JAD65244.1"/>
    </source>
</evidence>
<name>A0A0A9BMQ2_ARUDO</name>
<sequence length="72" mass="8154">MLFFWKQTSSSALGSMENAAIPSEESASFHRYLSILMHDILGIDHVLNSSSETKHNYSNTHGLNHIRVPMHE</sequence>
<reference evidence="1" key="1">
    <citation type="submission" date="2014-09" db="EMBL/GenBank/DDBJ databases">
        <authorList>
            <person name="Magalhaes I.L.F."/>
            <person name="Oliveira U."/>
            <person name="Santos F.R."/>
            <person name="Vidigal T.H.D.A."/>
            <person name="Brescovit A.D."/>
            <person name="Santos A.J."/>
        </authorList>
    </citation>
    <scope>NUCLEOTIDE SEQUENCE</scope>
    <source>
        <tissue evidence="1">Shoot tissue taken approximately 20 cm above the soil surface</tissue>
    </source>
</reference>
<reference evidence="1" key="2">
    <citation type="journal article" date="2015" name="Data Brief">
        <title>Shoot transcriptome of the giant reed, Arundo donax.</title>
        <authorList>
            <person name="Barrero R.A."/>
            <person name="Guerrero F.D."/>
            <person name="Moolhuijzen P."/>
            <person name="Goolsby J.A."/>
            <person name="Tidwell J."/>
            <person name="Bellgard S.E."/>
            <person name="Bellgard M.I."/>
        </authorList>
    </citation>
    <scope>NUCLEOTIDE SEQUENCE</scope>
    <source>
        <tissue evidence="1">Shoot tissue taken approximately 20 cm above the soil surface</tissue>
    </source>
</reference>
<proteinExistence type="predicted"/>
<accession>A0A0A9BMQ2</accession>
<dbReference type="EMBL" id="GBRH01232651">
    <property type="protein sequence ID" value="JAD65244.1"/>
    <property type="molecule type" value="Transcribed_RNA"/>
</dbReference>